<evidence type="ECO:0000313" key="2">
    <source>
        <dbReference type="Proteomes" id="UP000002385"/>
    </source>
</evidence>
<keyword evidence="1" id="KW-0614">Plasmid</keyword>
<proteinExistence type="predicted"/>
<organism evidence="1 2">
    <name type="scientific">Methylorubrum extorquens (strain CM4 / NCIMB 13688)</name>
    <name type="common">Methylobacterium extorquens</name>
    <dbReference type="NCBI Taxonomy" id="440085"/>
    <lineage>
        <taxon>Bacteria</taxon>
        <taxon>Pseudomonadati</taxon>
        <taxon>Pseudomonadota</taxon>
        <taxon>Alphaproteobacteria</taxon>
        <taxon>Hyphomicrobiales</taxon>
        <taxon>Methylobacteriaceae</taxon>
        <taxon>Methylorubrum</taxon>
    </lineage>
</organism>
<protein>
    <submittedName>
        <fullName evidence="1">Uncharacterized protein</fullName>
    </submittedName>
</protein>
<accession>B7L3H1</accession>
<dbReference type="NCBIfam" id="NF040700">
    <property type="entry name" value="VPA1262_N_dom"/>
    <property type="match status" value="1"/>
</dbReference>
<sequence>MSLEASSEGARQWAFPANDYRAAVVRLATVSVRRVQHLVWGAVELVPTEVPVPACLVDHWANAPGTRGLTLVYGQTAMSVAEGLAWYEAARDGQLHVPRRAGNAVHATPFASEPAWGALLAEVSAPFAAPWHDGPRIHRLVPMSDVALEVSGLRGDGTEEQIGVTEAARRRRRGLAHSREWFARRIGFDAWQWDDWLGAVALIAPNPLCRTLLTSIHERCPTTGAETILVEAEPREGADLSTLTVELLERRADGWARSWPFVLDAYGRGIVTLGGRAASVGLTARCNVRGLLAHREPAPFWRTVNWSMGFAAQRGRVAVPSGGRARPAATQDFTFYDVQHHSIGEAPTEVAVSRLSRLVSRREVRRGTTADDELIFVPGDRERAVDFIRARLGRATTRALVVDPFVEPRDLYEFGIQDRRRGLATTFLRSPAGLNAATSLPDLGTHPLGHHLQLQTRHLRGQLGADAPVVLLMNTIVFHDRLLVVDDAVWMMGHSLNQVGLTEISTMVRLRAPEAMLSVAVRAVQEAQPIDRWEPPPDQQSACIDGFGI</sequence>
<name>B7L3H1_METC4</name>
<evidence type="ECO:0000313" key="1">
    <source>
        <dbReference type="EMBL" id="ACK86379.1"/>
    </source>
</evidence>
<gene>
    <name evidence="1" type="ordered locus">Mchl_5656</name>
</gene>
<dbReference type="HOGENOM" id="CLU_035207_0_0_5"/>
<reference evidence="1 2" key="2">
    <citation type="journal article" date="2012" name="J. Bacteriol.">
        <title>Complete genome sequences of six strains of the genus Methylobacterium.</title>
        <authorList>
            <person name="Marx C.J."/>
            <person name="Bringel F."/>
            <person name="Chistoserdova L."/>
            <person name="Moulin L."/>
            <person name="Farhan Ul Haque M."/>
            <person name="Fleischman D.E."/>
            <person name="Gruffaz C."/>
            <person name="Jourand P."/>
            <person name="Knief C."/>
            <person name="Lee M.C."/>
            <person name="Muller E.E."/>
            <person name="Nadalig T."/>
            <person name="Peyraud R."/>
            <person name="Roselli S."/>
            <person name="Russ L."/>
            <person name="Goodwin L.A."/>
            <person name="Ivanova N."/>
            <person name="Kyrpides N."/>
            <person name="Lajus A."/>
            <person name="Land M.L."/>
            <person name="Medigue C."/>
            <person name="Mikhailova N."/>
            <person name="Nolan M."/>
            <person name="Woyke T."/>
            <person name="Stolyar S."/>
            <person name="Vorholt J.A."/>
            <person name="Vuilleumier S."/>
        </authorList>
    </citation>
    <scope>NUCLEOTIDE SEQUENCE [LARGE SCALE GENOMIC DNA]</scope>
    <source>
        <strain evidence="2">CM4 / NCIMB 13688</strain>
        <plasmid evidence="1 2">pCMU01</plasmid>
    </source>
</reference>
<dbReference type="KEGG" id="mch:Mchl_5656"/>
<reference evidence="1 2" key="1">
    <citation type="submission" date="2008-12" db="EMBL/GenBank/DDBJ databases">
        <title>Complete sequence of plasmid1 of Methylobacterium chloromethanicum CM4.</title>
        <authorList>
            <consortium name="US DOE Joint Genome Institute"/>
            <person name="Lucas S."/>
            <person name="Copeland A."/>
            <person name="Lapidus A."/>
            <person name="Glavina del Rio T."/>
            <person name="Dalin E."/>
            <person name="Tice H."/>
            <person name="Bruce D."/>
            <person name="Goodwin L."/>
            <person name="Pitluck S."/>
            <person name="Chertkov O."/>
            <person name="Brettin T."/>
            <person name="Detter J.C."/>
            <person name="Han C."/>
            <person name="Larimer F."/>
            <person name="Land M."/>
            <person name="Hauser L."/>
            <person name="Kyrpides N."/>
            <person name="Mikhailova N."/>
            <person name="Marx C."/>
            <person name="Richardson P."/>
        </authorList>
    </citation>
    <scope>NUCLEOTIDE SEQUENCE [LARGE SCALE GENOMIC DNA]</scope>
    <source>
        <strain evidence="2">CM4 / NCIMB 13688</strain>
        <plasmid evidence="1 2">pCMU01</plasmid>
    </source>
</reference>
<dbReference type="RefSeq" id="WP_012606269.1">
    <property type="nucleotide sequence ID" value="NC_011758.1"/>
</dbReference>
<dbReference type="Proteomes" id="UP000002385">
    <property type="component" value="Plasmid pCMU01"/>
</dbReference>
<dbReference type="EMBL" id="CP001299">
    <property type="protein sequence ID" value="ACK86379.1"/>
    <property type="molecule type" value="Genomic_DNA"/>
</dbReference>
<geneLocation type="plasmid" evidence="1 2">
    <name>pCMU01</name>
</geneLocation>
<dbReference type="AlphaFoldDB" id="B7L3H1"/>